<keyword evidence="4" id="KW-0238">DNA-binding</keyword>
<evidence type="ECO:0000256" key="4">
    <source>
        <dbReference type="ARBA" id="ARBA00023125"/>
    </source>
</evidence>
<protein>
    <submittedName>
        <fullName evidence="10">Uncharacterized protein</fullName>
    </submittedName>
</protein>
<feature type="domain" description="HTH myb-type" evidence="9">
    <location>
        <begin position="34"/>
        <end position="90"/>
    </location>
</feature>
<dbReference type="EMBL" id="JAATIQ010000785">
    <property type="protein sequence ID" value="KAF4347660.1"/>
    <property type="molecule type" value="Genomic_DNA"/>
</dbReference>
<comment type="subcellular location">
    <subcellularLocation>
        <location evidence="1">Nucleus</location>
    </subcellularLocation>
</comment>
<dbReference type="GO" id="GO:0005634">
    <property type="term" value="C:nucleus"/>
    <property type="evidence" value="ECO:0007669"/>
    <property type="project" value="UniProtKB-SubCell"/>
</dbReference>
<evidence type="ECO:0000256" key="5">
    <source>
        <dbReference type="ARBA" id="ARBA00023159"/>
    </source>
</evidence>
<evidence type="ECO:0000256" key="2">
    <source>
        <dbReference type="ARBA" id="ARBA00022737"/>
    </source>
</evidence>
<keyword evidence="7" id="KW-0539">Nucleus</keyword>
<feature type="domain" description="Myb-like" evidence="8">
    <location>
        <begin position="34"/>
        <end position="86"/>
    </location>
</feature>
<dbReference type="PROSITE" id="PS50090">
    <property type="entry name" value="MYB_LIKE"/>
    <property type="match status" value="1"/>
</dbReference>
<evidence type="ECO:0000313" key="10">
    <source>
        <dbReference type="EMBL" id="KAF4347660.1"/>
    </source>
</evidence>
<dbReference type="CDD" id="cd00167">
    <property type="entry name" value="SANT"/>
    <property type="match status" value="1"/>
</dbReference>
<keyword evidence="2" id="KW-0677">Repeat</keyword>
<dbReference type="Gene3D" id="1.10.10.60">
    <property type="entry name" value="Homeodomain-like"/>
    <property type="match status" value="1"/>
</dbReference>
<reference evidence="10 11" key="1">
    <citation type="journal article" date="2020" name="bioRxiv">
        <title>Sequence and annotation of 42 cannabis genomes reveals extensive copy number variation in cannabinoid synthesis and pathogen resistance genes.</title>
        <authorList>
            <person name="Mckernan K.J."/>
            <person name="Helbert Y."/>
            <person name="Kane L.T."/>
            <person name="Ebling H."/>
            <person name="Zhang L."/>
            <person name="Liu B."/>
            <person name="Eaton Z."/>
            <person name="Mclaughlin S."/>
            <person name="Kingan S."/>
            <person name="Baybayan P."/>
            <person name="Concepcion G."/>
            <person name="Jordan M."/>
            <person name="Riva A."/>
            <person name="Barbazuk W."/>
            <person name="Harkins T."/>
        </authorList>
    </citation>
    <scope>NUCLEOTIDE SEQUENCE [LARGE SCALE GENOMIC DNA]</scope>
    <source>
        <strain evidence="11">cv. Jamaican Lion 4</strain>
        <tissue evidence="10">Leaf</tissue>
    </source>
</reference>
<dbReference type="InterPro" id="IPR015495">
    <property type="entry name" value="Myb_TF_plants"/>
</dbReference>
<sequence>MVRVLVKKSSLNVKKGAWSREEDIVLRECIDKYMPDIKRGDFEEEEVDLVLRLHKLLGNRQVWSLIAGRIPGRTANDVKNYWNTHQRKTDGY</sequence>
<evidence type="ECO:0000259" key="9">
    <source>
        <dbReference type="PROSITE" id="PS51294"/>
    </source>
</evidence>
<keyword evidence="11" id="KW-1185">Reference proteome</keyword>
<dbReference type="SMART" id="SM00717">
    <property type="entry name" value="SANT"/>
    <property type="match status" value="1"/>
</dbReference>
<keyword evidence="6" id="KW-0804">Transcription</keyword>
<evidence type="ECO:0000259" key="8">
    <source>
        <dbReference type="PROSITE" id="PS50090"/>
    </source>
</evidence>
<dbReference type="InterPro" id="IPR009057">
    <property type="entry name" value="Homeodomain-like_sf"/>
</dbReference>
<dbReference type="SUPFAM" id="SSF46689">
    <property type="entry name" value="Homeodomain-like"/>
    <property type="match status" value="1"/>
</dbReference>
<dbReference type="PROSITE" id="PS51294">
    <property type="entry name" value="HTH_MYB"/>
    <property type="match status" value="1"/>
</dbReference>
<evidence type="ECO:0000256" key="6">
    <source>
        <dbReference type="ARBA" id="ARBA00023163"/>
    </source>
</evidence>
<proteinExistence type="predicted"/>
<evidence type="ECO:0000256" key="7">
    <source>
        <dbReference type="ARBA" id="ARBA00023242"/>
    </source>
</evidence>
<name>A0A7J6DP88_CANSA</name>
<dbReference type="InterPro" id="IPR017930">
    <property type="entry name" value="Myb_dom"/>
</dbReference>
<dbReference type="PANTHER" id="PTHR47999">
    <property type="entry name" value="TRANSCRIPTION FACTOR MYB8-RELATED-RELATED"/>
    <property type="match status" value="1"/>
</dbReference>
<evidence type="ECO:0000256" key="1">
    <source>
        <dbReference type="ARBA" id="ARBA00004123"/>
    </source>
</evidence>
<evidence type="ECO:0000256" key="3">
    <source>
        <dbReference type="ARBA" id="ARBA00023015"/>
    </source>
</evidence>
<keyword evidence="5" id="KW-0010">Activator</keyword>
<dbReference type="GO" id="GO:0003677">
    <property type="term" value="F:DNA binding"/>
    <property type="evidence" value="ECO:0007669"/>
    <property type="project" value="UniProtKB-KW"/>
</dbReference>
<dbReference type="AlphaFoldDB" id="A0A7J6DP88"/>
<keyword evidence="3" id="KW-0805">Transcription regulation</keyword>
<dbReference type="Pfam" id="PF00249">
    <property type="entry name" value="Myb_DNA-binding"/>
    <property type="match status" value="1"/>
</dbReference>
<dbReference type="PANTHER" id="PTHR47999:SF24">
    <property type="entry name" value="TRANSCRIPTION FACTOR MYB90"/>
    <property type="match status" value="1"/>
</dbReference>
<gene>
    <name evidence="10" type="ORF">G4B88_019348</name>
</gene>
<organism evidence="10 11">
    <name type="scientific">Cannabis sativa</name>
    <name type="common">Hemp</name>
    <name type="synonym">Marijuana</name>
    <dbReference type="NCBI Taxonomy" id="3483"/>
    <lineage>
        <taxon>Eukaryota</taxon>
        <taxon>Viridiplantae</taxon>
        <taxon>Streptophyta</taxon>
        <taxon>Embryophyta</taxon>
        <taxon>Tracheophyta</taxon>
        <taxon>Spermatophyta</taxon>
        <taxon>Magnoliopsida</taxon>
        <taxon>eudicotyledons</taxon>
        <taxon>Gunneridae</taxon>
        <taxon>Pentapetalae</taxon>
        <taxon>rosids</taxon>
        <taxon>fabids</taxon>
        <taxon>Rosales</taxon>
        <taxon>Cannabaceae</taxon>
        <taxon>Cannabis</taxon>
    </lineage>
</organism>
<accession>A0A7J6DP88</accession>
<comment type="caution">
    <text evidence="10">The sequence shown here is derived from an EMBL/GenBank/DDBJ whole genome shotgun (WGS) entry which is preliminary data.</text>
</comment>
<dbReference type="Proteomes" id="UP000583929">
    <property type="component" value="Unassembled WGS sequence"/>
</dbReference>
<dbReference type="InterPro" id="IPR001005">
    <property type="entry name" value="SANT/Myb"/>
</dbReference>
<evidence type="ECO:0000313" key="11">
    <source>
        <dbReference type="Proteomes" id="UP000583929"/>
    </source>
</evidence>